<dbReference type="GO" id="GO:0045271">
    <property type="term" value="C:respiratory chain complex I"/>
    <property type="evidence" value="ECO:0007669"/>
    <property type="project" value="InterPro"/>
</dbReference>
<dbReference type="Proteomes" id="UP001239994">
    <property type="component" value="Unassembled WGS sequence"/>
</dbReference>
<protein>
    <recommendedName>
        <fullName evidence="5">Protein MGARP N-terminal domain-containing protein</fullName>
    </recommendedName>
</protein>
<dbReference type="GO" id="GO:0008089">
    <property type="term" value="P:anterograde axonal transport"/>
    <property type="evidence" value="ECO:0007669"/>
    <property type="project" value="InterPro"/>
</dbReference>
<keyword evidence="2" id="KW-0812">Transmembrane</keyword>
<feature type="non-terminal residue" evidence="3">
    <location>
        <position position="336"/>
    </location>
</feature>
<gene>
    <name evidence="3" type="ORF">P4O66_020526</name>
</gene>
<dbReference type="PANTHER" id="PTHR22910">
    <property type="entry name" value="PROTEIN MGARP"/>
    <property type="match status" value="1"/>
</dbReference>
<dbReference type="PANTHER" id="PTHR22910:SF6">
    <property type="entry name" value="PROTEIN MGARP"/>
    <property type="match status" value="1"/>
</dbReference>
<name>A0AAD8ZSR2_9TELE</name>
<dbReference type="InterPro" id="IPR026192">
    <property type="entry name" value="NDUFC1"/>
</dbReference>
<feature type="transmembrane region" description="Helical" evidence="2">
    <location>
        <begin position="21"/>
        <end position="41"/>
    </location>
</feature>
<sequence length="336" mass="36240">ISRNAFTATKPDPFRPNMLRVGLTFGSTALLWALVMLQLIFSSSSTAWMCRNIKQEMDFCNSWKPFGREFCVFFSSPNVHAPFFGRLSVNHSRGVTTWPVRTREAMFLCRVAGQRCAPLAAKSLTRLENLRRGVVPWRLMSSVPGGSGKNWVYAILCGGAFTGAMAYTYSTVSSDSARFADRISEIQTRPKSEWQPKPWRPKRGDEAEVVEAAAGAVGEEAGLVELAAEDAIEEVETPVEVVAEAITEAAEVVAEVATGVEEVAEEVAAVAQEVEGIAEKVEMAAEAFEAPKLLAEETIVVEEVDTAALEEPTGKSSGTPAASPVKAESAEANAEC</sequence>
<keyword evidence="2" id="KW-0472">Membrane</keyword>
<evidence type="ECO:0008006" key="5">
    <source>
        <dbReference type="Google" id="ProtNLM"/>
    </source>
</evidence>
<evidence type="ECO:0000256" key="2">
    <source>
        <dbReference type="SAM" id="Phobius"/>
    </source>
</evidence>
<organism evidence="3 4">
    <name type="scientific">Electrophorus voltai</name>
    <dbReference type="NCBI Taxonomy" id="2609070"/>
    <lineage>
        <taxon>Eukaryota</taxon>
        <taxon>Metazoa</taxon>
        <taxon>Chordata</taxon>
        <taxon>Craniata</taxon>
        <taxon>Vertebrata</taxon>
        <taxon>Euteleostomi</taxon>
        <taxon>Actinopterygii</taxon>
        <taxon>Neopterygii</taxon>
        <taxon>Teleostei</taxon>
        <taxon>Ostariophysi</taxon>
        <taxon>Gymnotiformes</taxon>
        <taxon>Gymnotoidei</taxon>
        <taxon>Gymnotidae</taxon>
        <taxon>Electrophorus</taxon>
    </lineage>
</organism>
<keyword evidence="2" id="KW-1133">Transmembrane helix</keyword>
<evidence type="ECO:0000313" key="4">
    <source>
        <dbReference type="Proteomes" id="UP001239994"/>
    </source>
</evidence>
<dbReference type="Pfam" id="PF15088">
    <property type="entry name" value="NADH_dh_m_C1"/>
    <property type="match status" value="1"/>
</dbReference>
<proteinExistence type="predicted"/>
<comment type="caution">
    <text evidence="3">The sequence shown here is derived from an EMBL/GenBank/DDBJ whole genome shotgun (WGS) entry which is preliminary data.</text>
</comment>
<evidence type="ECO:0000313" key="3">
    <source>
        <dbReference type="EMBL" id="KAK1804519.1"/>
    </source>
</evidence>
<dbReference type="GO" id="GO:0005739">
    <property type="term" value="C:mitochondrion"/>
    <property type="evidence" value="ECO:0007669"/>
    <property type="project" value="InterPro"/>
</dbReference>
<accession>A0AAD8ZSR2</accession>
<dbReference type="EMBL" id="JAROKS010000004">
    <property type="protein sequence ID" value="KAK1804519.1"/>
    <property type="molecule type" value="Genomic_DNA"/>
</dbReference>
<dbReference type="InterPro" id="IPR026093">
    <property type="entry name" value="MGARP"/>
</dbReference>
<keyword evidence="4" id="KW-1185">Reference proteome</keyword>
<dbReference type="GO" id="GO:1904115">
    <property type="term" value="C:axon cytoplasm"/>
    <property type="evidence" value="ECO:0007669"/>
    <property type="project" value="GOC"/>
</dbReference>
<feature type="region of interest" description="Disordered" evidence="1">
    <location>
        <begin position="305"/>
        <end position="336"/>
    </location>
</feature>
<evidence type="ECO:0000256" key="1">
    <source>
        <dbReference type="SAM" id="MobiDB-lite"/>
    </source>
</evidence>
<dbReference type="AlphaFoldDB" id="A0AAD8ZSR2"/>
<reference evidence="3" key="1">
    <citation type="submission" date="2023-03" db="EMBL/GenBank/DDBJ databases">
        <title>Electrophorus voltai genome.</title>
        <authorList>
            <person name="Bian C."/>
        </authorList>
    </citation>
    <scope>NUCLEOTIDE SEQUENCE</scope>
    <source>
        <strain evidence="3">CB-2022</strain>
        <tissue evidence="3">Muscle</tissue>
    </source>
</reference>